<feature type="compositionally biased region" description="Low complexity" evidence="1">
    <location>
        <begin position="9"/>
        <end position="25"/>
    </location>
</feature>
<reference evidence="2" key="1">
    <citation type="journal article" date="2015" name="Nature">
        <title>Complex archaea that bridge the gap between prokaryotes and eukaryotes.</title>
        <authorList>
            <person name="Spang A."/>
            <person name="Saw J.H."/>
            <person name="Jorgensen S.L."/>
            <person name="Zaremba-Niedzwiedzka K."/>
            <person name="Martijn J."/>
            <person name="Lind A.E."/>
            <person name="van Eijk R."/>
            <person name="Schleper C."/>
            <person name="Guy L."/>
            <person name="Ettema T.J."/>
        </authorList>
    </citation>
    <scope>NUCLEOTIDE SEQUENCE</scope>
</reference>
<feature type="region of interest" description="Disordered" evidence="1">
    <location>
        <begin position="1"/>
        <end position="25"/>
    </location>
</feature>
<feature type="non-terminal residue" evidence="2">
    <location>
        <position position="1"/>
    </location>
</feature>
<evidence type="ECO:0000256" key="1">
    <source>
        <dbReference type="SAM" id="MobiDB-lite"/>
    </source>
</evidence>
<dbReference type="InterPro" id="IPR001646">
    <property type="entry name" value="5peptide_repeat"/>
</dbReference>
<proteinExistence type="predicted"/>
<gene>
    <name evidence="2" type="ORF">LCGC14_1581020</name>
</gene>
<dbReference type="Pfam" id="PF00805">
    <property type="entry name" value="Pentapeptide"/>
    <property type="match status" value="1"/>
</dbReference>
<name>A0A0F9J2Z0_9ZZZZ</name>
<dbReference type="Gene3D" id="2.160.20.80">
    <property type="entry name" value="E3 ubiquitin-protein ligase SopA"/>
    <property type="match status" value="1"/>
</dbReference>
<accession>A0A0F9J2Z0</accession>
<dbReference type="EMBL" id="LAZR01012445">
    <property type="protein sequence ID" value="KKM26804.1"/>
    <property type="molecule type" value="Genomic_DNA"/>
</dbReference>
<organism evidence="2">
    <name type="scientific">marine sediment metagenome</name>
    <dbReference type="NCBI Taxonomy" id="412755"/>
    <lineage>
        <taxon>unclassified sequences</taxon>
        <taxon>metagenomes</taxon>
        <taxon>ecological metagenomes</taxon>
    </lineage>
</organism>
<evidence type="ECO:0000313" key="2">
    <source>
        <dbReference type="EMBL" id="KKM26804.1"/>
    </source>
</evidence>
<dbReference type="SUPFAM" id="SSF141571">
    <property type="entry name" value="Pentapeptide repeat-like"/>
    <property type="match status" value="1"/>
</dbReference>
<dbReference type="AlphaFoldDB" id="A0A0F9J2Z0"/>
<comment type="caution">
    <text evidence="2">The sequence shown here is derived from an EMBL/GenBank/DDBJ whole genome shotgun (WGS) entry which is preliminary data.</text>
</comment>
<protein>
    <recommendedName>
        <fullName evidence="3">Pentapeptide repeat-containing protein</fullName>
    </recommendedName>
</protein>
<evidence type="ECO:0008006" key="3">
    <source>
        <dbReference type="Google" id="ProtNLM"/>
    </source>
</evidence>
<sequence length="106" mass="11344">LSDSDLRGSDLSGSNLSGSNLSGSNLSGSDLVFHLPSVDPRGYSAHGCCTSGQWLLHAGCHVFTADAAREHWGDPEYPDRERGDDYLEITVPYFEKQVAARMASAG</sequence>